<reference evidence="2 3" key="1">
    <citation type="submission" date="2015-11" db="EMBL/GenBank/DDBJ databases">
        <title>Genomic analysis of 38 Legionella species identifies large and diverse effector repertoires.</title>
        <authorList>
            <person name="Burstein D."/>
            <person name="Amaro F."/>
            <person name="Zusman T."/>
            <person name="Lifshitz Z."/>
            <person name="Cohen O."/>
            <person name="Gilbert J.A."/>
            <person name="Pupko T."/>
            <person name="Shuman H.A."/>
            <person name="Segal G."/>
        </authorList>
    </citation>
    <scope>NUCLEOTIDE SEQUENCE [LARGE SCALE GENOMIC DNA]</scope>
    <source>
        <strain evidence="2 3">JA-26-G1-E2</strain>
    </source>
</reference>
<name>A0A0W0UZD4_9GAMM</name>
<comment type="caution">
    <text evidence="2">The sequence shown here is derived from an EMBL/GenBank/DDBJ whole genome shotgun (WGS) entry which is preliminary data.</text>
</comment>
<dbReference type="GO" id="GO:0016788">
    <property type="term" value="F:hydrolase activity, acting on ester bonds"/>
    <property type="evidence" value="ECO:0007669"/>
    <property type="project" value="InterPro"/>
</dbReference>
<keyword evidence="1" id="KW-1133">Transmembrane helix</keyword>
<keyword evidence="1" id="KW-0472">Membrane</keyword>
<dbReference type="OrthoDB" id="5292073at2"/>
<organism evidence="2 3">
    <name type="scientific">Legionella jamestowniensis</name>
    <dbReference type="NCBI Taxonomy" id="455"/>
    <lineage>
        <taxon>Bacteria</taxon>
        <taxon>Pseudomonadati</taxon>
        <taxon>Pseudomonadota</taxon>
        <taxon>Gammaproteobacteria</taxon>
        <taxon>Legionellales</taxon>
        <taxon>Legionellaceae</taxon>
        <taxon>Legionella</taxon>
    </lineage>
</organism>
<dbReference type="RefSeq" id="WP_058448090.1">
    <property type="nucleotide sequence ID" value="NZ_CAAAJF010000003.1"/>
</dbReference>
<evidence type="ECO:0000256" key="1">
    <source>
        <dbReference type="SAM" id="Phobius"/>
    </source>
</evidence>
<gene>
    <name evidence="2" type="ORF">Ljam_0001</name>
</gene>
<sequence length="138" mass="16252">MERVKLKIRKDLIFYIFFIFLYFPQQLFATSDNNQMVIFGDSYSDNGNTFKKSFNTYPGRAYSLGRFTNGPTWSEYLAMKLGIDNMDITAYRNYAYGQAQLLGQIELLTHDEEKEWSFTVPELSSQIDEYLKDKYKPP</sequence>
<dbReference type="Pfam" id="PF00657">
    <property type="entry name" value="Lipase_GDSL"/>
    <property type="match status" value="1"/>
</dbReference>
<dbReference type="PATRIC" id="fig|455.5.peg.2"/>
<feature type="transmembrane region" description="Helical" evidence="1">
    <location>
        <begin position="12"/>
        <end position="29"/>
    </location>
</feature>
<dbReference type="STRING" id="455.Ljam_0001"/>
<evidence type="ECO:0000313" key="2">
    <source>
        <dbReference type="EMBL" id="KTD13211.1"/>
    </source>
</evidence>
<protein>
    <submittedName>
        <fullName evidence="2">Lysophospholipase A</fullName>
    </submittedName>
</protein>
<accession>A0A0W0UZD4</accession>
<evidence type="ECO:0000313" key="3">
    <source>
        <dbReference type="Proteomes" id="UP000054715"/>
    </source>
</evidence>
<dbReference type="Gene3D" id="3.40.50.1110">
    <property type="entry name" value="SGNH hydrolase"/>
    <property type="match status" value="1"/>
</dbReference>
<dbReference type="InterPro" id="IPR001087">
    <property type="entry name" value="GDSL"/>
</dbReference>
<dbReference type="InterPro" id="IPR036514">
    <property type="entry name" value="SGNH_hydro_sf"/>
</dbReference>
<keyword evidence="1" id="KW-0812">Transmembrane</keyword>
<dbReference type="EMBL" id="LNYG01000001">
    <property type="protein sequence ID" value="KTD13211.1"/>
    <property type="molecule type" value="Genomic_DNA"/>
</dbReference>
<dbReference type="Proteomes" id="UP000054715">
    <property type="component" value="Unassembled WGS sequence"/>
</dbReference>
<proteinExistence type="predicted"/>
<dbReference type="AlphaFoldDB" id="A0A0W0UZD4"/>